<evidence type="ECO:0000313" key="2">
    <source>
        <dbReference type="EMBL" id="KAL0921296.1"/>
    </source>
</evidence>
<dbReference type="Proteomes" id="UP001552299">
    <property type="component" value="Unassembled WGS sequence"/>
</dbReference>
<name>A0ABD0VF99_DENTH</name>
<feature type="region of interest" description="Disordered" evidence="1">
    <location>
        <begin position="1"/>
        <end position="20"/>
    </location>
</feature>
<evidence type="ECO:0000313" key="3">
    <source>
        <dbReference type="Proteomes" id="UP001552299"/>
    </source>
</evidence>
<sequence>MVRRSARLSTPHSGEGADGRKAACNGKFWNVLEGMDSEACEHAPMDADVFPEEPDHSILYVYVACDSSLGSEHSGFVTDMVSCEPFSSGFIPLLDSSSSRQFLDLSLCEFKQAKEIAPP</sequence>
<organism evidence="2 3">
    <name type="scientific">Dendrobium thyrsiflorum</name>
    <name type="common">Pinecone-like raceme dendrobium</name>
    <name type="synonym">Orchid</name>
    <dbReference type="NCBI Taxonomy" id="117978"/>
    <lineage>
        <taxon>Eukaryota</taxon>
        <taxon>Viridiplantae</taxon>
        <taxon>Streptophyta</taxon>
        <taxon>Embryophyta</taxon>
        <taxon>Tracheophyta</taxon>
        <taxon>Spermatophyta</taxon>
        <taxon>Magnoliopsida</taxon>
        <taxon>Liliopsida</taxon>
        <taxon>Asparagales</taxon>
        <taxon>Orchidaceae</taxon>
        <taxon>Epidendroideae</taxon>
        <taxon>Malaxideae</taxon>
        <taxon>Dendrobiinae</taxon>
        <taxon>Dendrobium</taxon>
    </lineage>
</organism>
<proteinExistence type="predicted"/>
<gene>
    <name evidence="2" type="ORF">M5K25_008355</name>
</gene>
<accession>A0ABD0VF99</accession>
<comment type="caution">
    <text evidence="2">The sequence shown here is derived from an EMBL/GenBank/DDBJ whole genome shotgun (WGS) entry which is preliminary data.</text>
</comment>
<keyword evidence="3" id="KW-1185">Reference proteome</keyword>
<dbReference type="AlphaFoldDB" id="A0ABD0VF99"/>
<reference evidence="2 3" key="1">
    <citation type="journal article" date="2024" name="Plant Biotechnol. J.">
        <title>Dendrobium thyrsiflorum genome and its molecular insights into genes involved in important horticultural traits.</title>
        <authorList>
            <person name="Chen B."/>
            <person name="Wang J.Y."/>
            <person name="Zheng P.J."/>
            <person name="Li K.L."/>
            <person name="Liang Y.M."/>
            <person name="Chen X.F."/>
            <person name="Zhang C."/>
            <person name="Zhao X."/>
            <person name="He X."/>
            <person name="Zhang G.Q."/>
            <person name="Liu Z.J."/>
            <person name="Xu Q."/>
        </authorList>
    </citation>
    <scope>NUCLEOTIDE SEQUENCE [LARGE SCALE GENOMIC DNA]</scope>
    <source>
        <strain evidence="2">GZMU011</strain>
    </source>
</reference>
<dbReference type="EMBL" id="JANQDX010000007">
    <property type="protein sequence ID" value="KAL0921296.1"/>
    <property type="molecule type" value="Genomic_DNA"/>
</dbReference>
<protein>
    <submittedName>
        <fullName evidence="2">Uncharacterized protein</fullName>
    </submittedName>
</protein>
<evidence type="ECO:0000256" key="1">
    <source>
        <dbReference type="SAM" id="MobiDB-lite"/>
    </source>
</evidence>